<dbReference type="OrthoDB" id="3182374at2"/>
<evidence type="ECO:0000256" key="3">
    <source>
        <dbReference type="ARBA" id="ARBA00022777"/>
    </source>
</evidence>
<evidence type="ECO:0000256" key="2">
    <source>
        <dbReference type="ARBA" id="ARBA00022679"/>
    </source>
</evidence>
<dbReference type="HOGENOM" id="CLU_030167_1_0_11"/>
<keyword evidence="7" id="KW-1185">Reference proteome</keyword>
<feature type="domain" description="HipA N-terminal subdomain 1" evidence="5">
    <location>
        <begin position="14"/>
        <end position="103"/>
    </location>
</feature>
<sequence length="424" mass="46449">MELTIYRDSLGGPMPIGTLSRREGAVSFRYDEGYLASSEAAPVSLSLPLRAEAYAEEELAPYFRGLLPEGAALENLCRTLGIPTDDYFAMLASCGLDCLGDIIINPASYAETRSYQPVPLSQIKEMAGKPGKVDLSLETARLSLAGTQNKCGLFHDPRAAIDEGWYQPSGGAPSNYIVKFARDDLADLMQVEHLSMTCAAACGLSVARTALISPLKPIICVERYDRLHASRESIDGLAAPARRHQEDLTQAFGLLPHAKYRELQPSSVSVIADFLRRRSAEPARDLRAFASLVLFNYLIGNCDNHLKNMSILYAPDWKSFALAPAYDLVSTTYFTRFSREMGMAIGSHSDIEEVTVADFAILAEQLGVGIKLLRDIAGTFAEHALPALREEGNRLDSEGYKAAPYIADDIEEDIMPRLELLTSL</sequence>
<dbReference type="NCBIfam" id="TIGR03071">
    <property type="entry name" value="couple_hipA"/>
    <property type="match status" value="1"/>
</dbReference>
<feature type="domain" description="HipA-like C-terminal" evidence="4">
    <location>
        <begin position="142"/>
        <end position="383"/>
    </location>
</feature>
<evidence type="ECO:0000313" key="7">
    <source>
        <dbReference type="Proteomes" id="UP000014204"/>
    </source>
</evidence>
<dbReference type="Proteomes" id="UP000014204">
    <property type="component" value="Unassembled WGS sequence"/>
</dbReference>
<evidence type="ECO:0000256" key="1">
    <source>
        <dbReference type="ARBA" id="ARBA00010164"/>
    </source>
</evidence>
<dbReference type="GO" id="GO:0005829">
    <property type="term" value="C:cytosol"/>
    <property type="evidence" value="ECO:0007669"/>
    <property type="project" value="TreeGrafter"/>
</dbReference>
<evidence type="ECO:0000313" key="6">
    <source>
        <dbReference type="EMBL" id="EOS50812.1"/>
    </source>
</evidence>
<keyword evidence="3" id="KW-0418">Kinase</keyword>
<dbReference type="Pfam" id="PF13657">
    <property type="entry name" value="Couple_hipA"/>
    <property type="match status" value="1"/>
</dbReference>
<dbReference type="AlphaFoldDB" id="R9L4Z7"/>
<reference evidence="6 7" key="1">
    <citation type="submission" date="2013-04" db="EMBL/GenBank/DDBJ databases">
        <title>The Genome Sequence of Enterorhabdus caecimuris B7.</title>
        <authorList>
            <consortium name="The Broad Institute Genomics Platform"/>
            <consortium name="The Broad Institute Genome Sequencing Center for Infectious Disease"/>
            <person name="Earl A."/>
            <person name="Xavier R."/>
            <person name="Elson C."/>
            <person name="Duck W."/>
            <person name="Walker B."/>
            <person name="Young S."/>
            <person name="Zeng Q."/>
            <person name="Gargeya S."/>
            <person name="Fitzgerald M."/>
            <person name="Haas B."/>
            <person name="Abouelleil A."/>
            <person name="Allen A.W."/>
            <person name="Alvarado L."/>
            <person name="Arachchi H.M."/>
            <person name="Berlin A.M."/>
            <person name="Chapman S.B."/>
            <person name="Gainer-Dewar J."/>
            <person name="Goldberg J."/>
            <person name="Griggs A."/>
            <person name="Gujja S."/>
            <person name="Hansen M."/>
            <person name="Howarth C."/>
            <person name="Imamovic A."/>
            <person name="Ireland A."/>
            <person name="Larimer J."/>
            <person name="McCowan C."/>
            <person name="Murphy C."/>
            <person name="Pearson M."/>
            <person name="Poon T.W."/>
            <person name="Priest M."/>
            <person name="Roberts A."/>
            <person name="Saif S."/>
            <person name="Shea T."/>
            <person name="Sisk P."/>
            <person name="Sykes S."/>
            <person name="Wortman J."/>
            <person name="Nusbaum C."/>
            <person name="Birren B."/>
        </authorList>
    </citation>
    <scope>NUCLEOTIDE SEQUENCE [LARGE SCALE GENOMIC DNA]</scope>
    <source>
        <strain evidence="6 7">B7</strain>
    </source>
</reference>
<evidence type="ECO:0000259" key="4">
    <source>
        <dbReference type="Pfam" id="PF07804"/>
    </source>
</evidence>
<protein>
    <submittedName>
        <fullName evidence="6">HipA domain-containing protein</fullName>
    </submittedName>
</protein>
<dbReference type="InterPro" id="IPR017508">
    <property type="entry name" value="HipA_N1"/>
</dbReference>
<comment type="similarity">
    <text evidence="1">Belongs to the HipA Ser/Thr kinase family.</text>
</comment>
<gene>
    <name evidence="6" type="ORF">C811_01228</name>
</gene>
<dbReference type="InterPro" id="IPR052028">
    <property type="entry name" value="HipA_Ser/Thr_kinase"/>
</dbReference>
<name>R9L4Z7_9ACTN</name>
<proteinExistence type="inferred from homology"/>
<dbReference type="PANTHER" id="PTHR37419:SF1">
    <property type="entry name" value="SERINE_THREONINE-PROTEIN KINASE TOXIN HIPA"/>
    <property type="match status" value="1"/>
</dbReference>
<dbReference type="InterPro" id="IPR012893">
    <property type="entry name" value="HipA-like_C"/>
</dbReference>
<evidence type="ECO:0000259" key="5">
    <source>
        <dbReference type="Pfam" id="PF13657"/>
    </source>
</evidence>
<accession>R9L4Z7</accession>
<dbReference type="eggNOG" id="COG3550">
    <property type="taxonomic scope" value="Bacteria"/>
</dbReference>
<organism evidence="6 7">
    <name type="scientific">Adlercreutzia caecimuris B7</name>
    <dbReference type="NCBI Taxonomy" id="1235794"/>
    <lineage>
        <taxon>Bacteria</taxon>
        <taxon>Bacillati</taxon>
        <taxon>Actinomycetota</taxon>
        <taxon>Coriobacteriia</taxon>
        <taxon>Eggerthellales</taxon>
        <taxon>Eggerthellaceae</taxon>
        <taxon>Adlercreutzia</taxon>
    </lineage>
</organism>
<dbReference type="Gene3D" id="1.10.1070.20">
    <property type="match status" value="1"/>
</dbReference>
<dbReference type="STRING" id="1235794.C811_01228"/>
<keyword evidence="2" id="KW-0808">Transferase</keyword>
<dbReference type="PANTHER" id="PTHR37419">
    <property type="entry name" value="SERINE/THREONINE-PROTEIN KINASE TOXIN HIPA"/>
    <property type="match status" value="1"/>
</dbReference>
<dbReference type="Pfam" id="PF07804">
    <property type="entry name" value="HipA_C"/>
    <property type="match status" value="1"/>
</dbReference>
<dbReference type="EMBL" id="ASSY01000008">
    <property type="protein sequence ID" value="EOS50812.1"/>
    <property type="molecule type" value="Genomic_DNA"/>
</dbReference>
<comment type="caution">
    <text evidence="6">The sequence shown here is derived from an EMBL/GenBank/DDBJ whole genome shotgun (WGS) entry which is preliminary data.</text>
</comment>
<dbReference type="GO" id="GO:0004674">
    <property type="term" value="F:protein serine/threonine kinase activity"/>
    <property type="evidence" value="ECO:0007669"/>
    <property type="project" value="TreeGrafter"/>
</dbReference>